<gene>
    <name evidence="2" type="ORF">VNO77_07964</name>
</gene>
<reference evidence="2 3" key="1">
    <citation type="submission" date="2024-01" db="EMBL/GenBank/DDBJ databases">
        <title>The genomes of 5 underutilized Papilionoideae crops provide insights into root nodulation and disease resistanc.</title>
        <authorList>
            <person name="Jiang F."/>
        </authorList>
    </citation>
    <scope>NUCLEOTIDE SEQUENCE [LARGE SCALE GENOMIC DNA]</scope>
    <source>
        <strain evidence="2">LVBAO_FW01</strain>
        <tissue evidence="2">Leaves</tissue>
    </source>
</reference>
<evidence type="ECO:0000313" key="3">
    <source>
        <dbReference type="Proteomes" id="UP001367508"/>
    </source>
</evidence>
<evidence type="ECO:0000256" key="1">
    <source>
        <dbReference type="SAM" id="MobiDB-lite"/>
    </source>
</evidence>
<dbReference type="EMBL" id="JAYMYQ010000002">
    <property type="protein sequence ID" value="KAK7349985.1"/>
    <property type="molecule type" value="Genomic_DNA"/>
</dbReference>
<organism evidence="2 3">
    <name type="scientific">Canavalia gladiata</name>
    <name type="common">Sword bean</name>
    <name type="synonym">Dolichos gladiatus</name>
    <dbReference type="NCBI Taxonomy" id="3824"/>
    <lineage>
        <taxon>Eukaryota</taxon>
        <taxon>Viridiplantae</taxon>
        <taxon>Streptophyta</taxon>
        <taxon>Embryophyta</taxon>
        <taxon>Tracheophyta</taxon>
        <taxon>Spermatophyta</taxon>
        <taxon>Magnoliopsida</taxon>
        <taxon>eudicotyledons</taxon>
        <taxon>Gunneridae</taxon>
        <taxon>Pentapetalae</taxon>
        <taxon>rosids</taxon>
        <taxon>fabids</taxon>
        <taxon>Fabales</taxon>
        <taxon>Fabaceae</taxon>
        <taxon>Papilionoideae</taxon>
        <taxon>50 kb inversion clade</taxon>
        <taxon>NPAAA clade</taxon>
        <taxon>indigoferoid/millettioid clade</taxon>
        <taxon>Phaseoleae</taxon>
        <taxon>Canavalia</taxon>
    </lineage>
</organism>
<dbReference type="Proteomes" id="UP001367508">
    <property type="component" value="Unassembled WGS sequence"/>
</dbReference>
<feature type="region of interest" description="Disordered" evidence="1">
    <location>
        <begin position="134"/>
        <end position="163"/>
    </location>
</feature>
<proteinExistence type="predicted"/>
<keyword evidence="3" id="KW-1185">Reference proteome</keyword>
<evidence type="ECO:0000313" key="2">
    <source>
        <dbReference type="EMBL" id="KAK7349985.1"/>
    </source>
</evidence>
<accession>A0AAN9QTL7</accession>
<sequence>MGSNPGPSSAGSTLATGSSCNSIYEHNELSNSAIVHRHPLENMEILENLRPESFMLTMHLHTDLMGFQAREGQVSLALIDAIAFEVWLNALNKLMLTIGERRSMSECLSRRQELRRKAEMLRRECLAERFRNHQERESVPEFVREKSKEEREISSAPPRDRVL</sequence>
<protein>
    <submittedName>
        <fullName evidence="2">Uncharacterized protein</fullName>
    </submittedName>
</protein>
<comment type="caution">
    <text evidence="2">The sequence shown here is derived from an EMBL/GenBank/DDBJ whole genome shotgun (WGS) entry which is preliminary data.</text>
</comment>
<name>A0AAN9QTL7_CANGL</name>
<dbReference type="AlphaFoldDB" id="A0AAN9QTL7"/>